<dbReference type="SUPFAM" id="SSF56645">
    <property type="entry name" value="Acyl-CoA dehydrogenase NM domain-like"/>
    <property type="match status" value="1"/>
</dbReference>
<evidence type="ECO:0000256" key="10">
    <source>
        <dbReference type="ARBA" id="ARBA00023002"/>
    </source>
</evidence>
<comment type="function">
    <text evidence="15">Acyl-CoA dehydrogenase, that exhibits maximal activity towards saturated C22-CoA. Probably participates in beta-oxydation and energy production but could also play a role in the metabolism of specific fatty acids to control fatty acids composition of cellular lipids in brain.</text>
</comment>
<accession>A0A811NDZ7</accession>
<dbReference type="InterPro" id="IPR006091">
    <property type="entry name" value="Acyl-CoA_Oxase/DH_mid-dom"/>
</dbReference>
<comment type="catalytic activity">
    <reaction evidence="18">
        <text>tetracosanoyl-CoA + oxidized [electron-transfer flavoprotein] + H(+) = (2E)-tetracosenoyl-CoA + reduced [electron-transfer flavoprotein]</text>
        <dbReference type="Rhea" id="RHEA:47232"/>
        <dbReference type="Rhea" id="RHEA-COMP:10685"/>
        <dbReference type="Rhea" id="RHEA-COMP:10686"/>
        <dbReference type="ChEBI" id="CHEBI:15378"/>
        <dbReference type="ChEBI" id="CHEBI:57692"/>
        <dbReference type="ChEBI" id="CHEBI:58307"/>
        <dbReference type="ChEBI" id="CHEBI:65052"/>
        <dbReference type="ChEBI" id="CHEBI:74693"/>
    </reaction>
    <physiologicalReaction direction="left-to-right" evidence="18">
        <dbReference type="Rhea" id="RHEA:47233"/>
    </physiologicalReaction>
</comment>
<organism evidence="26 27">
    <name type="scientific">Miscanthus lutarioriparius</name>
    <dbReference type="NCBI Taxonomy" id="422564"/>
    <lineage>
        <taxon>Eukaryota</taxon>
        <taxon>Viridiplantae</taxon>
        <taxon>Streptophyta</taxon>
        <taxon>Embryophyta</taxon>
        <taxon>Tracheophyta</taxon>
        <taxon>Spermatophyta</taxon>
        <taxon>Magnoliopsida</taxon>
        <taxon>Liliopsida</taxon>
        <taxon>Poales</taxon>
        <taxon>Poaceae</taxon>
        <taxon>PACMAD clade</taxon>
        <taxon>Panicoideae</taxon>
        <taxon>Andropogonodae</taxon>
        <taxon>Andropogoneae</taxon>
        <taxon>Saccharinae</taxon>
        <taxon>Miscanthus</taxon>
    </lineage>
</organism>
<dbReference type="GO" id="GO:0005777">
    <property type="term" value="C:peroxisome"/>
    <property type="evidence" value="ECO:0007669"/>
    <property type="project" value="UniProtKB-SubCell"/>
</dbReference>
<evidence type="ECO:0000256" key="3">
    <source>
        <dbReference type="ARBA" id="ARBA00004325"/>
    </source>
</evidence>
<dbReference type="AlphaFoldDB" id="A0A811NDZ7"/>
<keyword evidence="9" id="KW-0276">Fatty acid metabolism</keyword>
<feature type="domain" description="Aminoglycoside phosphotransferase" evidence="23">
    <location>
        <begin position="43"/>
        <end position="289"/>
    </location>
</feature>
<dbReference type="Pfam" id="PF02771">
    <property type="entry name" value="Acyl-CoA_dh_N"/>
    <property type="match status" value="1"/>
</dbReference>
<feature type="domain" description="Acyl-CoA dehydrogenase/oxidase C-terminal" evidence="22">
    <location>
        <begin position="607"/>
        <end position="755"/>
    </location>
</feature>
<dbReference type="GO" id="GO:0033539">
    <property type="term" value="P:fatty acid beta-oxidation using acyl-CoA dehydrogenase"/>
    <property type="evidence" value="ECO:0007669"/>
    <property type="project" value="TreeGrafter"/>
</dbReference>
<evidence type="ECO:0000256" key="19">
    <source>
        <dbReference type="ARBA" id="ARBA00048395"/>
    </source>
</evidence>
<dbReference type="GO" id="GO:0031966">
    <property type="term" value="C:mitochondrial membrane"/>
    <property type="evidence" value="ECO:0007669"/>
    <property type="project" value="UniProtKB-SubCell"/>
</dbReference>
<dbReference type="CDD" id="cd05154">
    <property type="entry name" value="ACAD10_11_N-like"/>
    <property type="match status" value="1"/>
</dbReference>
<evidence type="ECO:0000256" key="17">
    <source>
        <dbReference type="ARBA" id="ARBA00048020"/>
    </source>
</evidence>
<evidence type="ECO:0000259" key="25">
    <source>
        <dbReference type="Pfam" id="PF02771"/>
    </source>
</evidence>
<dbReference type="PANTHER" id="PTHR48083">
    <property type="entry name" value="MEDIUM-CHAIN SPECIFIC ACYL-COA DEHYDROGENASE, MITOCHONDRIAL-RELATED"/>
    <property type="match status" value="1"/>
</dbReference>
<proteinExistence type="inferred from homology"/>
<dbReference type="Gene3D" id="3.90.1200.10">
    <property type="match status" value="1"/>
</dbReference>
<gene>
    <name evidence="26" type="ORF">NCGR_LOCUS15166</name>
</gene>
<dbReference type="Gene3D" id="1.10.540.10">
    <property type="entry name" value="Acyl-CoA dehydrogenase/oxidase, N-terminal domain"/>
    <property type="match status" value="1"/>
</dbReference>
<evidence type="ECO:0000259" key="24">
    <source>
        <dbReference type="Pfam" id="PF02770"/>
    </source>
</evidence>
<dbReference type="Proteomes" id="UP000604825">
    <property type="component" value="Unassembled WGS sequence"/>
</dbReference>
<comment type="similarity">
    <text evidence="5">Belongs to the acyl-CoA dehydrogenase family.</text>
</comment>
<dbReference type="FunFam" id="2.40.110.10:FF:000002">
    <property type="entry name" value="Acyl-CoA dehydrogenase fadE12"/>
    <property type="match status" value="1"/>
</dbReference>
<dbReference type="InterPro" id="IPR013786">
    <property type="entry name" value="AcylCoA_DH/ox_N"/>
</dbReference>
<keyword evidence="12" id="KW-0472">Membrane</keyword>
<evidence type="ECO:0000256" key="15">
    <source>
        <dbReference type="ARBA" id="ARBA00046026"/>
    </source>
</evidence>
<dbReference type="SUPFAM" id="SSF56112">
    <property type="entry name" value="Protein kinase-like (PK-like)"/>
    <property type="match status" value="1"/>
</dbReference>
<evidence type="ECO:0000256" key="14">
    <source>
        <dbReference type="ARBA" id="ARBA00040622"/>
    </source>
</evidence>
<evidence type="ECO:0000256" key="18">
    <source>
        <dbReference type="ARBA" id="ARBA00048086"/>
    </source>
</evidence>
<comment type="catalytic activity">
    <reaction evidence="16">
        <text>a 2,3-saturated acyl-CoA + oxidized [electron-transfer flavoprotein] + H(+) = a (2E)-enoyl-CoA + reduced [electron-transfer flavoprotein]</text>
        <dbReference type="Rhea" id="RHEA:44704"/>
        <dbReference type="Rhea" id="RHEA-COMP:10685"/>
        <dbReference type="Rhea" id="RHEA-COMP:10686"/>
        <dbReference type="ChEBI" id="CHEBI:15378"/>
        <dbReference type="ChEBI" id="CHEBI:57692"/>
        <dbReference type="ChEBI" id="CHEBI:58307"/>
        <dbReference type="ChEBI" id="CHEBI:58856"/>
        <dbReference type="ChEBI" id="CHEBI:65111"/>
    </reaction>
    <physiologicalReaction direction="left-to-right" evidence="16">
        <dbReference type="Rhea" id="RHEA:44705"/>
    </physiologicalReaction>
</comment>
<dbReference type="SUPFAM" id="SSF47203">
    <property type="entry name" value="Acyl-CoA dehydrogenase C-terminal domain-like"/>
    <property type="match status" value="1"/>
</dbReference>
<dbReference type="Gene3D" id="1.20.140.10">
    <property type="entry name" value="Butyryl-CoA Dehydrogenase, subunit A, domain 3"/>
    <property type="match status" value="1"/>
</dbReference>
<dbReference type="InterPro" id="IPR009075">
    <property type="entry name" value="AcylCo_DH/oxidase_C"/>
</dbReference>
<evidence type="ECO:0000256" key="20">
    <source>
        <dbReference type="ARBA" id="ARBA00048399"/>
    </source>
</evidence>
<evidence type="ECO:0000256" key="7">
    <source>
        <dbReference type="ARBA" id="ARBA00022630"/>
    </source>
</evidence>
<comment type="subcellular location">
    <subcellularLocation>
        <location evidence="3">Mitochondrion membrane</location>
    </subcellularLocation>
    <subcellularLocation>
        <location evidence="2">Peroxisome</location>
    </subcellularLocation>
</comment>
<evidence type="ECO:0000256" key="12">
    <source>
        <dbReference type="ARBA" id="ARBA00023136"/>
    </source>
</evidence>
<evidence type="ECO:0000256" key="8">
    <source>
        <dbReference type="ARBA" id="ARBA00022827"/>
    </source>
</evidence>
<evidence type="ECO:0000256" key="6">
    <source>
        <dbReference type="ARBA" id="ARBA00011738"/>
    </source>
</evidence>
<dbReference type="InterPro" id="IPR046373">
    <property type="entry name" value="Acyl-CoA_Oxase/DH_mid-dom_sf"/>
</dbReference>
<dbReference type="Pfam" id="PF02770">
    <property type="entry name" value="Acyl-CoA_dh_M"/>
    <property type="match status" value="1"/>
</dbReference>
<evidence type="ECO:0000259" key="23">
    <source>
        <dbReference type="Pfam" id="PF01636"/>
    </source>
</evidence>
<comment type="caution">
    <text evidence="26">The sequence shown here is derived from an EMBL/GenBank/DDBJ whole genome shotgun (WGS) entry which is preliminary data.</text>
</comment>
<evidence type="ECO:0000256" key="21">
    <source>
        <dbReference type="ARBA" id="ARBA00049140"/>
    </source>
</evidence>
<dbReference type="Gene3D" id="3.30.200.20">
    <property type="entry name" value="Phosphorylase Kinase, domain 1"/>
    <property type="match status" value="1"/>
</dbReference>
<keyword evidence="7" id="KW-0285">Flavoprotein</keyword>
<evidence type="ECO:0000313" key="26">
    <source>
        <dbReference type="EMBL" id="CAD6222573.1"/>
    </source>
</evidence>
<comment type="catalytic activity">
    <reaction evidence="19">
        <text>tricosanoyl-CoA + oxidized [electron-transfer flavoprotein] + H(+) = (2E)-tricosenoyl-CoA + reduced [electron-transfer flavoprotein]</text>
        <dbReference type="Rhea" id="RHEA:48220"/>
        <dbReference type="Rhea" id="RHEA-COMP:10685"/>
        <dbReference type="Rhea" id="RHEA-COMP:10686"/>
        <dbReference type="ChEBI" id="CHEBI:15378"/>
        <dbReference type="ChEBI" id="CHEBI:57692"/>
        <dbReference type="ChEBI" id="CHEBI:58307"/>
        <dbReference type="ChEBI" id="CHEBI:90118"/>
        <dbReference type="ChEBI" id="CHEBI:90119"/>
    </reaction>
    <physiologicalReaction direction="left-to-right" evidence="19">
        <dbReference type="Rhea" id="RHEA:48221"/>
    </physiologicalReaction>
</comment>
<dbReference type="Gene3D" id="2.40.110.10">
    <property type="entry name" value="Butyryl-CoA Dehydrogenase, subunit A, domain 2"/>
    <property type="match status" value="1"/>
</dbReference>
<dbReference type="InterPro" id="IPR037069">
    <property type="entry name" value="AcylCoA_DH/ox_N_sf"/>
</dbReference>
<dbReference type="InterPro" id="IPR036250">
    <property type="entry name" value="AcylCo_DH-like_C"/>
</dbReference>
<dbReference type="InterPro" id="IPR002575">
    <property type="entry name" value="Aminoglycoside_PTrfase"/>
</dbReference>
<reference evidence="26" key="1">
    <citation type="submission" date="2020-10" db="EMBL/GenBank/DDBJ databases">
        <authorList>
            <person name="Han B."/>
            <person name="Lu T."/>
            <person name="Zhao Q."/>
            <person name="Huang X."/>
            <person name="Zhao Y."/>
        </authorList>
    </citation>
    <scope>NUCLEOTIDE SEQUENCE</scope>
</reference>
<protein>
    <recommendedName>
        <fullName evidence="14">Acyl-CoA dehydrogenase family member 11</fullName>
    </recommendedName>
</protein>
<feature type="domain" description="Acyl-CoA dehydrogenase/oxidase N-terminal" evidence="25">
    <location>
        <begin position="432"/>
        <end position="489"/>
    </location>
</feature>
<comment type="catalytic activity">
    <reaction evidence="20">
        <text>hexacosanoyl-CoA + oxidized [electron-transfer flavoprotein] + H(+) = (2E)-hexacosenoyl-CoA + reduced [electron-transfer flavoprotein]</text>
        <dbReference type="Rhea" id="RHEA:48216"/>
        <dbReference type="Rhea" id="RHEA-COMP:10685"/>
        <dbReference type="Rhea" id="RHEA-COMP:10686"/>
        <dbReference type="ChEBI" id="CHEBI:15378"/>
        <dbReference type="ChEBI" id="CHEBI:57692"/>
        <dbReference type="ChEBI" id="CHEBI:58307"/>
        <dbReference type="ChEBI" id="CHEBI:64868"/>
        <dbReference type="ChEBI" id="CHEBI:74281"/>
    </reaction>
    <physiologicalReaction direction="left-to-right" evidence="20">
        <dbReference type="Rhea" id="RHEA:48217"/>
    </physiologicalReaction>
</comment>
<evidence type="ECO:0000256" key="13">
    <source>
        <dbReference type="ARBA" id="ARBA00023140"/>
    </source>
</evidence>
<sequence>MAKLTSELLRPVDPAAAPDEAALLRYLAANVPGFPGPAPALSLTQFGHGQSNPTYCIHASASAPGGGPARRYVLRKKPPGAILQSAHAVEREYQVLKALGDHTDVPVPKVYCLCTDASVIGTPFYIMEYLEGIIYPDSVLPGVTPSKRRAIYFSTAKTLAAIHKVDVDAIGLQKYGRRDNYCKRQVQRWERQYLASTGEGKPARYQRMLDLARWLKEHVPKEDSSAASGTGLVHGDYRPDNLVFHPTEDRVIGVIDWELSTLGNQMCDVAYSCLPYIIDATPTERTFYGGFQHTGIPDGIPQLEEYLSVYCSYSVFKSQEHRGKNFTEEENLTSEKNQGKFVPSEKVMQLQKKLIKFIEDHIYPMEGEFYKHAQSTSRWTIHPEEENLKALAKKEGLWNLFIPLDSAARARKLLFEDHSQISLGSSNDLLLGAGLTNLEYGYLCEIMGRSVWAPQIFNCGAPDTGNMEVLLRYGTKEQQKQWLVPLLEGTIRSGFAMTEPQVASSDATNIECSISRQGDFYVINGRKWWTSGAMDPRCKILILMGKTDFSAPKHKQQSMILVDINTPGVQIKRPLLVFGFDDAPHGHAEITFENVCVPVTNILLGEGRGFEIAQGRLGPGRLHHCMRLVGAAERGMDLMVERALSRTAFGKRIAQHGSFLSDLAKCRIELEQARLLVLEAADQLDRHGNKKARCILAMAKVAAPNMALKVLDMAMQVHGAAGVSSGTVLSHLWATARTLRIADGPDEVHLGTIAKLELQRARL</sequence>
<keyword evidence="10" id="KW-0560">Oxidoreductase</keyword>
<keyword evidence="8" id="KW-0274">FAD</keyword>
<evidence type="ECO:0000256" key="11">
    <source>
        <dbReference type="ARBA" id="ARBA00023098"/>
    </source>
</evidence>
<dbReference type="Pfam" id="PF00441">
    <property type="entry name" value="Acyl-CoA_dh_1"/>
    <property type="match status" value="1"/>
</dbReference>
<comment type="catalytic activity">
    <reaction evidence="17">
        <text>docosanoyl-CoA + oxidized [electron-transfer flavoprotein] + H(+) = (2E)-docosenoyl-CoA + reduced [electron-transfer flavoprotein]</text>
        <dbReference type="Rhea" id="RHEA:47228"/>
        <dbReference type="Rhea" id="RHEA-COMP:10685"/>
        <dbReference type="Rhea" id="RHEA-COMP:10686"/>
        <dbReference type="ChEBI" id="CHEBI:15378"/>
        <dbReference type="ChEBI" id="CHEBI:57692"/>
        <dbReference type="ChEBI" id="CHEBI:58307"/>
        <dbReference type="ChEBI" id="CHEBI:65059"/>
        <dbReference type="ChEBI" id="CHEBI:74692"/>
    </reaction>
    <physiologicalReaction direction="left-to-right" evidence="17">
        <dbReference type="Rhea" id="RHEA:47229"/>
    </physiologicalReaction>
</comment>
<dbReference type="InterPro" id="IPR009100">
    <property type="entry name" value="AcylCoA_DH/oxidase_NM_dom_sf"/>
</dbReference>
<comment type="catalytic activity">
    <reaction evidence="21">
        <text>eicosanoyl-CoA + oxidized [electron-transfer flavoprotein] + H(+) = (2E)-eicosenoyl-CoA + reduced [electron-transfer flavoprotein]</text>
        <dbReference type="Rhea" id="RHEA:47236"/>
        <dbReference type="Rhea" id="RHEA-COMP:10685"/>
        <dbReference type="Rhea" id="RHEA-COMP:10686"/>
        <dbReference type="ChEBI" id="CHEBI:15378"/>
        <dbReference type="ChEBI" id="CHEBI:57380"/>
        <dbReference type="ChEBI" id="CHEBI:57692"/>
        <dbReference type="ChEBI" id="CHEBI:58307"/>
        <dbReference type="ChEBI" id="CHEBI:74691"/>
    </reaction>
    <physiologicalReaction direction="left-to-right" evidence="21">
        <dbReference type="Rhea" id="RHEA:47237"/>
    </physiologicalReaction>
</comment>
<dbReference type="InterPro" id="IPR011009">
    <property type="entry name" value="Kinase-like_dom_sf"/>
</dbReference>
<feature type="domain" description="Acyl-CoA oxidase/dehydrogenase middle" evidence="24">
    <location>
        <begin position="494"/>
        <end position="595"/>
    </location>
</feature>
<evidence type="ECO:0000256" key="1">
    <source>
        <dbReference type="ARBA" id="ARBA00001974"/>
    </source>
</evidence>
<dbReference type="InterPro" id="IPR041726">
    <property type="entry name" value="ACAD10_11_N"/>
</dbReference>
<comment type="subunit">
    <text evidence="6">Homodimer.</text>
</comment>
<evidence type="ECO:0000256" key="4">
    <source>
        <dbReference type="ARBA" id="ARBA00005005"/>
    </source>
</evidence>
<keyword evidence="13" id="KW-0576">Peroxisome</keyword>
<dbReference type="Pfam" id="PF01636">
    <property type="entry name" value="APH"/>
    <property type="match status" value="1"/>
</dbReference>
<dbReference type="GO" id="GO:0050660">
    <property type="term" value="F:flavin adenine dinucleotide binding"/>
    <property type="evidence" value="ECO:0007669"/>
    <property type="project" value="InterPro"/>
</dbReference>
<evidence type="ECO:0000256" key="16">
    <source>
        <dbReference type="ARBA" id="ARBA00047443"/>
    </source>
</evidence>
<dbReference type="InterPro" id="IPR050741">
    <property type="entry name" value="Acyl-CoA_dehydrogenase"/>
</dbReference>
<evidence type="ECO:0000256" key="2">
    <source>
        <dbReference type="ARBA" id="ARBA00004275"/>
    </source>
</evidence>
<evidence type="ECO:0000313" key="27">
    <source>
        <dbReference type="Proteomes" id="UP000604825"/>
    </source>
</evidence>
<keyword evidence="27" id="KW-1185">Reference proteome</keyword>
<comment type="cofactor">
    <cofactor evidence="1">
        <name>FAD</name>
        <dbReference type="ChEBI" id="CHEBI:57692"/>
    </cofactor>
</comment>
<evidence type="ECO:0000259" key="22">
    <source>
        <dbReference type="Pfam" id="PF00441"/>
    </source>
</evidence>
<evidence type="ECO:0000256" key="9">
    <source>
        <dbReference type="ARBA" id="ARBA00022832"/>
    </source>
</evidence>
<dbReference type="PANTHER" id="PTHR48083:SF13">
    <property type="entry name" value="ACYL-COA DEHYDROGENASE FAMILY MEMBER 11"/>
    <property type="match status" value="1"/>
</dbReference>
<dbReference type="GO" id="GO:0003995">
    <property type="term" value="F:acyl-CoA dehydrogenase activity"/>
    <property type="evidence" value="ECO:0007669"/>
    <property type="project" value="TreeGrafter"/>
</dbReference>
<dbReference type="EMBL" id="CAJGYO010000004">
    <property type="protein sequence ID" value="CAD6222573.1"/>
    <property type="molecule type" value="Genomic_DNA"/>
</dbReference>
<keyword evidence="11" id="KW-0443">Lipid metabolism</keyword>
<evidence type="ECO:0000256" key="5">
    <source>
        <dbReference type="ARBA" id="ARBA00009347"/>
    </source>
</evidence>
<dbReference type="OrthoDB" id="434771at2759"/>
<name>A0A811NDZ7_9POAL</name>
<comment type="pathway">
    <text evidence="4">Lipid metabolism; fatty acid beta-oxidation.</text>
</comment>